<reference evidence="4" key="1">
    <citation type="submission" date="2020-05" db="EMBL/GenBank/DDBJ databases">
        <title>WGS assembly of Panicum virgatum.</title>
        <authorList>
            <person name="Lovell J.T."/>
            <person name="Jenkins J."/>
            <person name="Shu S."/>
            <person name="Juenger T.E."/>
            <person name="Schmutz J."/>
        </authorList>
    </citation>
    <scope>NUCLEOTIDE SEQUENCE</scope>
    <source>
        <strain evidence="4">AP13</strain>
    </source>
</reference>
<feature type="compositionally biased region" description="Basic and acidic residues" evidence="1">
    <location>
        <begin position="248"/>
        <end position="266"/>
    </location>
</feature>
<dbReference type="Gene3D" id="3.40.50.410">
    <property type="entry name" value="von Willebrand factor, type A domain"/>
    <property type="match status" value="1"/>
</dbReference>
<evidence type="ECO:0000313" key="5">
    <source>
        <dbReference type="Proteomes" id="UP000823388"/>
    </source>
</evidence>
<keyword evidence="5" id="KW-1185">Reference proteome</keyword>
<evidence type="ECO:0000259" key="3">
    <source>
        <dbReference type="Pfam" id="PF25043"/>
    </source>
</evidence>
<dbReference type="SUPFAM" id="SSF53300">
    <property type="entry name" value="vWA-like"/>
    <property type="match status" value="1"/>
</dbReference>
<dbReference type="InterPro" id="IPR058580">
    <property type="entry name" value="DUF2828"/>
</dbReference>
<dbReference type="PANTHER" id="PTHR31373">
    <property type="entry name" value="OS06G0652100 PROTEIN"/>
    <property type="match status" value="1"/>
</dbReference>
<gene>
    <name evidence="4" type="ORF">PVAP13_1KG482310</name>
</gene>
<dbReference type="Pfam" id="PF25043">
    <property type="entry name" value="DUF7788"/>
    <property type="match status" value="1"/>
</dbReference>
<dbReference type="InterPro" id="IPR056690">
    <property type="entry name" value="DUF7788"/>
</dbReference>
<dbReference type="InterPro" id="IPR011205">
    <property type="entry name" value="UCP015417_vWA"/>
</dbReference>
<dbReference type="Proteomes" id="UP000823388">
    <property type="component" value="Chromosome 1K"/>
</dbReference>
<dbReference type="PANTHER" id="PTHR31373:SF27">
    <property type="entry name" value="TROVE DOMAIN-CONTAINING PROTEIN"/>
    <property type="match status" value="1"/>
</dbReference>
<dbReference type="Pfam" id="PF11443">
    <property type="entry name" value="DUF2828"/>
    <property type="match status" value="1"/>
</dbReference>
<dbReference type="EMBL" id="CM029037">
    <property type="protein sequence ID" value="KAG2661131.1"/>
    <property type="molecule type" value="Genomic_DNA"/>
</dbReference>
<dbReference type="InterPro" id="IPR036465">
    <property type="entry name" value="vWFA_dom_sf"/>
</dbReference>
<dbReference type="OrthoDB" id="1149618at2759"/>
<organism evidence="4 5">
    <name type="scientific">Panicum virgatum</name>
    <name type="common">Blackwell switchgrass</name>
    <dbReference type="NCBI Taxonomy" id="38727"/>
    <lineage>
        <taxon>Eukaryota</taxon>
        <taxon>Viridiplantae</taxon>
        <taxon>Streptophyta</taxon>
        <taxon>Embryophyta</taxon>
        <taxon>Tracheophyta</taxon>
        <taxon>Spermatophyta</taxon>
        <taxon>Magnoliopsida</taxon>
        <taxon>Liliopsida</taxon>
        <taxon>Poales</taxon>
        <taxon>Poaceae</taxon>
        <taxon>PACMAD clade</taxon>
        <taxon>Panicoideae</taxon>
        <taxon>Panicodae</taxon>
        <taxon>Paniceae</taxon>
        <taxon>Panicinae</taxon>
        <taxon>Panicum</taxon>
        <taxon>Panicum sect. Hiantes</taxon>
    </lineage>
</organism>
<feature type="domain" description="DUF7788" evidence="3">
    <location>
        <begin position="496"/>
        <end position="677"/>
    </location>
</feature>
<name>A0A8T0XI63_PANVG</name>
<accession>A0A8T0XI63</accession>
<feature type="region of interest" description="Disordered" evidence="1">
    <location>
        <begin position="222"/>
        <end position="266"/>
    </location>
</feature>
<comment type="caution">
    <text evidence="4">The sequence shown here is derived from an EMBL/GenBank/DDBJ whole genome shotgun (WGS) entry which is preliminary data.</text>
</comment>
<evidence type="ECO:0000259" key="2">
    <source>
        <dbReference type="Pfam" id="PF11443"/>
    </source>
</evidence>
<proteinExistence type="predicted"/>
<dbReference type="AlphaFoldDB" id="A0A8T0XI63"/>
<dbReference type="PIRSF" id="PIRSF015417">
    <property type="entry name" value="T31B5_30_vWA"/>
    <property type="match status" value="1"/>
</dbReference>
<evidence type="ECO:0000313" key="4">
    <source>
        <dbReference type="EMBL" id="KAG2661131.1"/>
    </source>
</evidence>
<evidence type="ECO:0000256" key="1">
    <source>
        <dbReference type="SAM" id="MobiDB-lite"/>
    </source>
</evidence>
<protein>
    <submittedName>
        <fullName evidence="4">Uncharacterized protein</fullName>
    </submittedName>
</protein>
<sequence>MAAVLLGPPVIRGARPPPTAAAAAAEAPASHPFLDLLDACFNNDAPAAASDGGKGPRMMRTENDSATYATSGNPCLDLFFQVVPDTPPQRVRELVTLAWAHDPLTALKLVANLRGVRGTGKSDKEGFYAAALWLHERHPKTLACNLPALAEFGYLKDFPELLYRLIHGADVRKLAKDKVGVAKIRRKVAEVRAARLAGAKRARGNTAAPVLADFVSAALSNPKTKSKRGSKSGGGVVSAAAAMETEEEASHDQATEAVEQKPEAMEVDHKEAAAVKEIPMTKEVRKVAKLAAQSLETYYSDDAYRFLLDCVAQFFAGLLASDVEQLAPGGQKRKIGLAAKWCPTPGSSFDRTTLLCEAIARRLFPRDSSPDYSDLSEEHYAYRVLHRLRREVLVPLRKVLELPEVYMSAQRWSELPYTRVASVAIRRYKDLFKKHDEARFDKYLEDVEAGKAKIAAGALLPHEIAAAAFRGEADDVSELQWRRMVEDLRKKGSLSNCIAVCDVSGSMNGTPMEVCVALGLLISELSEKPWGGRVITFSETPQIHKIEGKTLTQKMSFIQRMQWDMNTNFQAVFDRILRTAVDGRLPKDKMIGTVFVFSDMEFDQASANPWETDYQVICRKFKDAGYGDAVPQIVFWNLRDSRSTPVISTQPGVAMVSGFSKNLVKLFLESDGVVSPEAVMAAAISGAEYQKLAVFD</sequence>
<feature type="domain" description="DUF2828" evidence="2">
    <location>
        <begin position="61"/>
        <end position="494"/>
    </location>
</feature>